<dbReference type="InterPro" id="IPR005835">
    <property type="entry name" value="NTP_transferase_dom"/>
</dbReference>
<dbReference type="Gene3D" id="3.90.550.10">
    <property type="entry name" value="Spore Coat Polysaccharide Biosynthesis Protein SpsA, Chain A"/>
    <property type="match status" value="1"/>
</dbReference>
<keyword evidence="12" id="KW-1185">Reference proteome</keyword>
<dbReference type="InterPro" id="IPR050486">
    <property type="entry name" value="Mannose-1P_guanyltransferase"/>
</dbReference>
<proteinExistence type="inferred from homology"/>
<evidence type="ECO:0000256" key="5">
    <source>
        <dbReference type="ARBA" id="ARBA00022741"/>
    </source>
</evidence>
<evidence type="ECO:0000313" key="12">
    <source>
        <dbReference type="Proteomes" id="UP000193642"/>
    </source>
</evidence>
<name>A0A1Y2CH46_9FUNG</name>
<dbReference type="InterPro" id="IPR056729">
    <property type="entry name" value="GMPPB_C"/>
</dbReference>
<dbReference type="SUPFAM" id="SSF53448">
    <property type="entry name" value="Nucleotide-diphospho-sugar transferases"/>
    <property type="match status" value="1"/>
</dbReference>
<comment type="catalytic activity">
    <reaction evidence="8">
        <text>alpha-D-mannose 1-phosphate + GTP + H(+) = GDP-alpha-D-mannose + diphosphate</text>
        <dbReference type="Rhea" id="RHEA:15229"/>
        <dbReference type="ChEBI" id="CHEBI:15378"/>
        <dbReference type="ChEBI" id="CHEBI:33019"/>
        <dbReference type="ChEBI" id="CHEBI:37565"/>
        <dbReference type="ChEBI" id="CHEBI:57527"/>
        <dbReference type="ChEBI" id="CHEBI:58409"/>
        <dbReference type="EC" id="2.7.7.13"/>
    </reaction>
</comment>
<evidence type="ECO:0000256" key="4">
    <source>
        <dbReference type="ARBA" id="ARBA00022679"/>
    </source>
</evidence>
<dbReference type="GO" id="GO:0005525">
    <property type="term" value="F:GTP binding"/>
    <property type="evidence" value="ECO:0007669"/>
    <property type="project" value="UniProtKB-KW"/>
</dbReference>
<evidence type="ECO:0000259" key="10">
    <source>
        <dbReference type="Pfam" id="PF25087"/>
    </source>
</evidence>
<dbReference type="OrthoDB" id="1733332at2759"/>
<dbReference type="Gene3D" id="2.160.10.10">
    <property type="entry name" value="Hexapeptide repeat proteins"/>
    <property type="match status" value="1"/>
</dbReference>
<evidence type="ECO:0000256" key="3">
    <source>
        <dbReference type="ARBA" id="ARBA00012387"/>
    </source>
</evidence>
<accession>A0A1Y2CH46</accession>
<dbReference type="AlphaFoldDB" id="A0A1Y2CH46"/>
<evidence type="ECO:0000256" key="8">
    <source>
        <dbReference type="ARBA" id="ARBA00047343"/>
    </source>
</evidence>
<evidence type="ECO:0000256" key="2">
    <source>
        <dbReference type="ARBA" id="ARBA00007274"/>
    </source>
</evidence>
<dbReference type="STRING" id="329046.A0A1Y2CH46"/>
<keyword evidence="7" id="KW-0131">Cell cycle</keyword>
<protein>
    <recommendedName>
        <fullName evidence="3">mannose-1-phosphate guanylyltransferase</fullName>
        <ecNumber evidence="3">2.7.7.13</ecNumber>
    </recommendedName>
</protein>
<evidence type="ECO:0000313" key="11">
    <source>
        <dbReference type="EMBL" id="ORY45635.1"/>
    </source>
</evidence>
<dbReference type="Proteomes" id="UP000193642">
    <property type="component" value="Unassembled WGS sequence"/>
</dbReference>
<evidence type="ECO:0000256" key="6">
    <source>
        <dbReference type="ARBA" id="ARBA00023134"/>
    </source>
</evidence>
<comment type="caution">
    <text evidence="11">The sequence shown here is derived from an EMBL/GenBank/DDBJ whole genome shotgun (WGS) entry which is preliminary data.</text>
</comment>
<keyword evidence="6" id="KW-0342">GTP-binding</keyword>
<organism evidence="11 12">
    <name type="scientific">Rhizoclosmatium globosum</name>
    <dbReference type="NCBI Taxonomy" id="329046"/>
    <lineage>
        <taxon>Eukaryota</taxon>
        <taxon>Fungi</taxon>
        <taxon>Fungi incertae sedis</taxon>
        <taxon>Chytridiomycota</taxon>
        <taxon>Chytridiomycota incertae sedis</taxon>
        <taxon>Chytridiomycetes</taxon>
        <taxon>Chytridiales</taxon>
        <taxon>Chytriomycetaceae</taxon>
        <taxon>Rhizoclosmatium</taxon>
    </lineage>
</organism>
<keyword evidence="5" id="KW-0547">Nucleotide-binding</keyword>
<dbReference type="Pfam" id="PF00483">
    <property type="entry name" value="NTP_transferase"/>
    <property type="match status" value="1"/>
</dbReference>
<keyword evidence="4 11" id="KW-0808">Transferase</keyword>
<dbReference type="PANTHER" id="PTHR22572">
    <property type="entry name" value="SUGAR-1-PHOSPHATE GUANYL TRANSFERASE"/>
    <property type="match status" value="1"/>
</dbReference>
<dbReference type="EMBL" id="MCGO01000019">
    <property type="protein sequence ID" value="ORY45635.1"/>
    <property type="molecule type" value="Genomic_DNA"/>
</dbReference>
<comment type="similarity">
    <text evidence="2">Belongs to the transferase hexapeptide repeat family.</text>
</comment>
<feature type="domain" description="Nucleotidyl transferase" evidence="9">
    <location>
        <begin position="2"/>
        <end position="229"/>
    </location>
</feature>
<dbReference type="GO" id="GO:0004475">
    <property type="term" value="F:mannose-1-phosphate guanylyltransferase (GTP) activity"/>
    <property type="evidence" value="ECO:0007669"/>
    <property type="project" value="UniProtKB-EC"/>
</dbReference>
<dbReference type="InterPro" id="IPR045233">
    <property type="entry name" value="GMPPB_N"/>
</dbReference>
<feature type="domain" description="Mannose-1-phosphate guanyltransferase C-terminal" evidence="10">
    <location>
        <begin position="252"/>
        <end position="361"/>
    </location>
</feature>
<dbReference type="FunFam" id="3.90.550.10:FF:000013">
    <property type="entry name" value="mannose-1-phosphate guanyltransferase beta"/>
    <property type="match status" value="1"/>
</dbReference>
<evidence type="ECO:0000259" key="9">
    <source>
        <dbReference type="Pfam" id="PF00483"/>
    </source>
</evidence>
<sequence>MKALILVGGFGTRLRPLTITTPKPLVEFGNKPMIVHQIEALVKAGVKDIVLAVSYRPEIMVKAMEKYEKELGIKIHFSVETEPLGTAGPLALAASVLEKDNTPFFVLNSDVICEFPFENLLAFHQAHGGEGTIMVTKVDDPSKYGVVVNRDGGKSSSIERFVEKPTEFISNKINAGIYIFNPAILKRIEARPMSIEKEVFPPMAADGQIHSMELPGFWMDVGQPKDFLTGTGLWLSSVAKKTPAVLASGPQIVGHVLMDPTAKIGENCKIGPNVVLGPGVVVGDGVRMSRSVVLANAVVKDHAWVQSTIVGWSSSVGRWSRLEGVCVLGDDVHISDEIYMNGARVLPHKSVSANVAEPQIIM</sequence>
<dbReference type="Pfam" id="PF25087">
    <property type="entry name" value="GMPPB_C"/>
    <property type="match status" value="1"/>
</dbReference>
<evidence type="ECO:0000256" key="7">
    <source>
        <dbReference type="ARBA" id="ARBA00023306"/>
    </source>
</evidence>
<dbReference type="InterPro" id="IPR029044">
    <property type="entry name" value="Nucleotide-diphossugar_trans"/>
</dbReference>
<gene>
    <name evidence="11" type="ORF">BCR33DRAFT_757960</name>
</gene>
<dbReference type="CDD" id="cd06425">
    <property type="entry name" value="M1P_guanylylT_B_like_N"/>
    <property type="match status" value="1"/>
</dbReference>
<evidence type="ECO:0000256" key="1">
    <source>
        <dbReference type="ARBA" id="ARBA00004823"/>
    </source>
</evidence>
<dbReference type="UniPathway" id="UPA00126">
    <property type="reaction ID" value="UER00930"/>
</dbReference>
<dbReference type="EC" id="2.7.7.13" evidence="3"/>
<dbReference type="GO" id="GO:0009298">
    <property type="term" value="P:GDP-mannose biosynthetic process"/>
    <property type="evidence" value="ECO:0007669"/>
    <property type="project" value="UniProtKB-UniPathway"/>
</dbReference>
<comment type="pathway">
    <text evidence="1">Nucleotide-sugar biosynthesis; GDP-alpha-D-mannose biosynthesis; GDP-alpha-D-mannose from alpha-D-mannose 1-phosphate (GTP route): step 1/1.</text>
</comment>
<reference evidence="11 12" key="1">
    <citation type="submission" date="2016-07" db="EMBL/GenBank/DDBJ databases">
        <title>Pervasive Adenine N6-methylation of Active Genes in Fungi.</title>
        <authorList>
            <consortium name="DOE Joint Genome Institute"/>
            <person name="Mondo S.J."/>
            <person name="Dannebaum R.O."/>
            <person name="Kuo R.C."/>
            <person name="Labutti K."/>
            <person name="Haridas S."/>
            <person name="Kuo A."/>
            <person name="Salamov A."/>
            <person name="Ahrendt S.R."/>
            <person name="Lipzen A."/>
            <person name="Sullivan W."/>
            <person name="Andreopoulos W.B."/>
            <person name="Clum A."/>
            <person name="Lindquist E."/>
            <person name="Daum C."/>
            <person name="Ramamoorthy G.K."/>
            <person name="Gryganskyi A."/>
            <person name="Culley D."/>
            <person name="Magnuson J.K."/>
            <person name="James T.Y."/>
            <person name="O'Malley M.A."/>
            <person name="Stajich J.E."/>
            <person name="Spatafora J.W."/>
            <person name="Visel A."/>
            <person name="Grigoriev I.V."/>
        </authorList>
    </citation>
    <scope>NUCLEOTIDE SEQUENCE [LARGE SCALE GENOMIC DNA]</scope>
    <source>
        <strain evidence="11 12">JEL800</strain>
    </source>
</reference>